<evidence type="ECO:0000313" key="9">
    <source>
        <dbReference type="EMBL" id="JAP78140.1"/>
    </source>
</evidence>
<dbReference type="SUPFAM" id="SSF56968">
    <property type="entry name" value="Lipovitellin-phosvitin complex, beta-sheet shell regions"/>
    <property type="match status" value="2"/>
</dbReference>
<dbReference type="PANTHER" id="PTHR23345">
    <property type="entry name" value="VITELLOGENIN-RELATED"/>
    <property type="match status" value="1"/>
</dbReference>
<dbReference type="InterPro" id="IPR050733">
    <property type="entry name" value="Vitellogenin/Apolipophorin"/>
</dbReference>
<reference evidence="9" key="1">
    <citation type="journal article" date="2016" name="Ticks Tick Borne Dis.">
        <title>De novo assembly and annotation of the salivary gland transcriptome of Rhipicephalus appendiculatus male and female ticks during blood feeding.</title>
        <authorList>
            <person name="de Castro M.H."/>
            <person name="de Klerk D."/>
            <person name="Pienaar R."/>
            <person name="Latif A.A."/>
            <person name="Rees D.J."/>
            <person name="Mans B.J."/>
        </authorList>
    </citation>
    <scope>NUCLEOTIDE SEQUENCE</scope>
    <source>
        <tissue evidence="9">Salivary glands</tissue>
    </source>
</reference>
<dbReference type="Pfam" id="PF09172">
    <property type="entry name" value="Vit_open_b-sht"/>
    <property type="match status" value="1"/>
</dbReference>
<feature type="signal peptide" evidence="6">
    <location>
        <begin position="1"/>
        <end position="23"/>
    </location>
</feature>
<keyword evidence="2" id="KW-0758">Storage protein</keyword>
<keyword evidence="3" id="KW-1015">Disulfide bond</keyword>
<dbReference type="InterPro" id="IPR001747">
    <property type="entry name" value="Vitellogenin_N"/>
</dbReference>
<feature type="chain" id="PRO_5007285239" evidence="6">
    <location>
        <begin position="24"/>
        <end position="2378"/>
    </location>
</feature>
<dbReference type="InterPro" id="IPR011030">
    <property type="entry name" value="Lipovitellin_superhlx_dom"/>
</dbReference>
<dbReference type="SUPFAM" id="SSF48431">
    <property type="entry name" value="Lipovitellin-phosvitin complex, superhelical domain"/>
    <property type="match status" value="1"/>
</dbReference>
<dbReference type="Pfam" id="PF00094">
    <property type="entry name" value="VWD"/>
    <property type="match status" value="1"/>
</dbReference>
<dbReference type="GO" id="GO:0005319">
    <property type="term" value="F:lipid transporter activity"/>
    <property type="evidence" value="ECO:0007669"/>
    <property type="project" value="InterPro"/>
</dbReference>
<evidence type="ECO:0000256" key="3">
    <source>
        <dbReference type="ARBA" id="ARBA00023157"/>
    </source>
</evidence>
<dbReference type="InterPro" id="IPR015819">
    <property type="entry name" value="Lipid_transp_b-sht_shell"/>
</dbReference>
<dbReference type="Gene3D" id="2.30.230.10">
    <property type="entry name" value="Lipovitellin, beta-sheet shell regions, chain A"/>
    <property type="match status" value="1"/>
</dbReference>
<dbReference type="SMART" id="SM00216">
    <property type="entry name" value="VWD"/>
    <property type="match status" value="1"/>
</dbReference>
<accession>A0A131YI46</accession>
<protein>
    <submittedName>
        <fullName evidence="9">Apolipoprotein b</fullName>
    </submittedName>
</protein>
<feature type="domain" description="VWFD" evidence="8">
    <location>
        <begin position="1858"/>
        <end position="2027"/>
    </location>
</feature>
<feature type="domain" description="Vitellogenin" evidence="7">
    <location>
        <begin position="33"/>
        <end position="706"/>
    </location>
</feature>
<dbReference type="PROSITE" id="PS51233">
    <property type="entry name" value="VWFD"/>
    <property type="match status" value="1"/>
</dbReference>
<organism evidence="9">
    <name type="scientific">Rhipicephalus appendiculatus</name>
    <name type="common">Brown ear tick</name>
    <dbReference type="NCBI Taxonomy" id="34631"/>
    <lineage>
        <taxon>Eukaryota</taxon>
        <taxon>Metazoa</taxon>
        <taxon>Ecdysozoa</taxon>
        <taxon>Arthropoda</taxon>
        <taxon>Chelicerata</taxon>
        <taxon>Arachnida</taxon>
        <taxon>Acari</taxon>
        <taxon>Parasitiformes</taxon>
        <taxon>Ixodida</taxon>
        <taxon>Ixodoidea</taxon>
        <taxon>Ixodidae</taxon>
        <taxon>Rhipicephalinae</taxon>
        <taxon>Rhipicephalus</taxon>
        <taxon>Rhipicephalus</taxon>
    </lineage>
</organism>
<sequence>MKSSACFVVLLLVFANGRLFTNANECNQNENMLVPGHWYQYEFLIKAEAASVGSTDDVGEMNLACQVKVSHLGTCKYAFEVQECAFSSGGGPPSEKELWIERDDLSEITKFPVVVSLSDGVVTGLEVSPSEPEHLLNIKRAMISAFVLKKSHIAQGAETSRVDIHGTCPWKMWRGAEPGVAHSSKDMLYCAFPERPDWNLSPWAIMWNLHFIQYLINSTVDCTYRTSERGDHLESLNCHERHAIKLESTHDTTTAVQTNVFYKMLLKSRGAIEASSNDLGDLLDLVPAGIAFRHLPTPDPAEARLHESEKARLESAARDKLAELVVTAETEVRLFTIPLFHEFIELLREMDDLVDFVDSVANCNRRSDDSGVGENLCTEKWRTLAMSFLQDGLIQSNTVPTLRAFRHLVTHGHVNKAYLPLAFHCWSFLRNNDTRYLEEVFEICKSTEHRMCWLLLGRMVRKYHANNEDKNAVLPVFDTIFKHITAFLGRNCDISTASYPPLYTKPQKINHLIMMLKALKNAGTIAQVANRDLEATLMACAQNRELPIPVAVFAVEAMHDFWPTYDTLSSARNLLADRTRPWELRIAVYKFLTKEPDRWKFGKAVGNALDGEPRHSELLDYVVSDFLDSLPEEIKVALEDGKFDSDSVIPGEKFYTSDSPYGSDKARKSNRRTFERHIRLPFMPAELSEFAVKIGSEEVYGGWRNLLSDLSRNITLQLFGTKFHFADVTVFLKEIEQFVLSAAQLKDGQWRPDWEAFFNLLLPKGGTTRLKQPLRHFPKLQEGLKRILDAMPPAGRMSLTPVVDLNMFGTDLTFSSYGDIIAALVSAFVPPEPLHQLLRHPRSFDVMRTIRVIEGYHQVPTMLGLPLNWTTSATLVASLRTEAHQTSPSNLAVQVHPSGALTFLNRMVLDFPTKTRIGVQANSSAYTTTQLNALLNMQQQSVLFEVEVPKKEQKILQLVRTNQMIKHNRVEEMGDWNIQRVSVDWCTSDGLGRASGLQFCHDRSYANVTHLMRPWFLMAAPASWQFVVKPYSRDATSLAVAAVLPSKHNKLRIDVFTKGTTTRNLLTYQTNAEGGFELVAPDVPFLRAAMKERNSAVQDGSNVVATKYVLGYAPGQQLVLTYEDRSKQEQRQKATKETNRILGGTSVTVGVRQRSLNVQTSANIYGLSWTENMQSSGVKQELRFNFERGPDGDVGWLRELLSDEFFTEDGSGGWAHFLLHWKAPVTVGKHKVVRSSHGHLSTPKTSLDLSTYSLQSRSRHLLQINLTKVEKATQRLLAFANYTQEQWMHMKGDLTKRNALYNLTVSHHSWALKFEEESRKSTAEVRGQLVLLSEKMQARQSDWGFFSTWWHPSTSHLFEAIHGKTRLLWITRPLHGGDSKNGLHATSLEATLQHHYADSDPLSLKLDGNLTLTSSGAEVGWLLGSPDSELKWEVYSKYAGPAKGASLPGEVTYVSVIHQKEKPFGAYQLQVRSSMEPCLTWELRHNITSEPWLYTSNVSYACDPLTHGTDVDKAHMDLTVLSESPVWEILNVDLIQAFELGTAGHESMNLTSPYGKVVVTGQWDAQSMVKESRFTDKNSNWAPLETAYNEDKGNWIFDVKLTPYQASTASKTMQLSKRLRRRGAAIVYDARIIYKLRDTDLRGQEASVFRAVVVPHQSEKEVRALVNEAAIKELLDSASQATAEYVRAVAAALHNPRHPVNVMIYPLTGAPLGETFHKGRKKVHSVLTEARKTSHEVLGSFHAIYDPVIYTSSSLVKKAARVLDATREDFKQTIPGWAFYYFNLDWVIDYTVHHVPELSAQLARIYFTRPTRVPHVVEISANIPHSASHSTVGQMVSGFLKTLPAQSWSLPRLKKGQKVAAIFGTGHVVTFDGVFLEFPSYPASYCTYLLAHDIGGRQFTLTTSADDLLIDFPEITLTISGQDGRVLVNGSDALVHLPLVLKSGQVDVYREGHLVRVRGHGLTIYCDTSKFFCTFVLDESHHSNLLGTLGNADGNTDNEYELPDGQVAKDAAQLAAGYEMSGYAECRALLNPVKSVQESTDECRQRVPQSLKRCLMETDMEELFQEACSWDVSHRTSACTSINAMAAFCSHHGYWVDNLHCDHCLNLPEAQGQKSFRVKSGPLLEVVVLLAESSFDPQVATSVLIGTQKLVDAVDASFKARGHDTKYAFVLNGGGSSHHYRNPHLRTTAKDVFVSHTEAAGKLLKSVGQSSKTVATDLAMTLDYALDTVPFSAEAARVVLAISASDFNSSRSELDLLHDKMLSSGVTVYAFSHYPTVDQRGRVFGLRADGLVFPESTAGEEYLDYPSRAGLLAKLAAATKGSAFQVQFVEAGLPAEFFNVVAQEIFAKVGKEARGCRECECDRGRAWSSVARCRPVGC</sequence>
<evidence type="ECO:0000256" key="1">
    <source>
        <dbReference type="ARBA" id="ARBA00022729"/>
    </source>
</evidence>
<dbReference type="GO" id="GO:0045735">
    <property type="term" value="F:nutrient reservoir activity"/>
    <property type="evidence" value="ECO:0007669"/>
    <property type="project" value="UniProtKB-KW"/>
</dbReference>
<keyword evidence="4" id="KW-0325">Glycoprotein</keyword>
<dbReference type="Pfam" id="PF01347">
    <property type="entry name" value="Vitellogenin_N"/>
    <property type="match status" value="2"/>
</dbReference>
<dbReference type="PANTHER" id="PTHR23345:SF15">
    <property type="entry name" value="VITELLOGENIN 1-RELATED"/>
    <property type="match status" value="1"/>
</dbReference>
<dbReference type="InterPro" id="IPR015255">
    <property type="entry name" value="Vitellinogen_open_b-sht"/>
</dbReference>
<keyword evidence="9" id="KW-0449">Lipoprotein</keyword>
<dbReference type="InterPro" id="IPR015816">
    <property type="entry name" value="Vitellinogen_b-sht_N"/>
</dbReference>
<dbReference type="EMBL" id="GEDV01010417">
    <property type="protein sequence ID" value="JAP78140.1"/>
    <property type="molecule type" value="Transcribed_RNA"/>
</dbReference>
<name>A0A131YI46_RHIAP</name>
<evidence type="ECO:0000256" key="6">
    <source>
        <dbReference type="SAM" id="SignalP"/>
    </source>
</evidence>
<comment type="caution">
    <text evidence="5">Lacks conserved residue(s) required for the propagation of feature annotation.</text>
</comment>
<proteinExistence type="predicted"/>
<dbReference type="SMART" id="SM00638">
    <property type="entry name" value="LPD_N"/>
    <property type="match status" value="1"/>
</dbReference>
<evidence type="ECO:0000259" key="7">
    <source>
        <dbReference type="PROSITE" id="PS51211"/>
    </source>
</evidence>
<keyword evidence="1 6" id="KW-0732">Signal</keyword>
<evidence type="ECO:0000256" key="5">
    <source>
        <dbReference type="PROSITE-ProRule" id="PRU00557"/>
    </source>
</evidence>
<dbReference type="PROSITE" id="PS51211">
    <property type="entry name" value="VITELLOGENIN"/>
    <property type="match status" value="1"/>
</dbReference>
<dbReference type="Gene3D" id="1.25.10.20">
    <property type="entry name" value="Vitellinogen, superhelical"/>
    <property type="match status" value="1"/>
</dbReference>
<evidence type="ECO:0000259" key="8">
    <source>
        <dbReference type="PROSITE" id="PS51233"/>
    </source>
</evidence>
<dbReference type="Gene3D" id="2.20.80.10">
    <property type="entry name" value="Lipovitellin-phosvitin complex, chain A, domain 4"/>
    <property type="match status" value="1"/>
</dbReference>
<evidence type="ECO:0000256" key="2">
    <source>
        <dbReference type="ARBA" id="ARBA00022761"/>
    </source>
</evidence>
<evidence type="ECO:0000256" key="4">
    <source>
        <dbReference type="ARBA" id="ARBA00023180"/>
    </source>
</evidence>
<dbReference type="InterPro" id="IPR001846">
    <property type="entry name" value="VWF_type-D"/>
</dbReference>
<dbReference type="SMART" id="SM01169">
    <property type="entry name" value="DUF1943"/>
    <property type="match status" value="1"/>
</dbReference>